<accession>A0ABR0PKW7</accession>
<evidence type="ECO:0000313" key="4">
    <source>
        <dbReference type="Proteomes" id="UP001358586"/>
    </source>
</evidence>
<comment type="caution">
    <text evidence="3">The sequence shown here is derived from an EMBL/GenBank/DDBJ whole genome shotgun (WGS) entry which is preliminary data.</text>
</comment>
<feature type="domain" description="DUF4218" evidence="2">
    <location>
        <begin position="150"/>
        <end position="221"/>
    </location>
</feature>
<keyword evidence="1" id="KW-1133">Transmembrane helix</keyword>
<feature type="transmembrane region" description="Helical" evidence="1">
    <location>
        <begin position="7"/>
        <end position="31"/>
    </location>
</feature>
<sequence length="303" mass="34780">MHARMIVCYTGAMLVCYTGAMLVKMSVVMFVKAQGGSLLMSWIQMNRLMVAVTVLSLPKSYGVDAFDSSAFESFTLQVYLLWTINEFPAYANLSGWSIKGRVACSYKLSNLKSHDCHILMQDLLLICLRGVVEKKVLSVITNLSDFFKRLYTKSLDPQEVDQLQMQVLLTLCEIGKIFPSSFFTIMIYLIIHLPMEAKLGRPVQYRWMYPIERNVGNIKKWYIFSFGGRPIGTMNTKILDMRSLAQANSYILLHIDKLSPYRQEFLESQQATYDGIQISKRTEDKLLVEKFPKWLANQVNCHS</sequence>
<dbReference type="InterPro" id="IPR025452">
    <property type="entry name" value="DUF4218"/>
</dbReference>
<dbReference type="PANTHER" id="PTHR48258:SF3">
    <property type="entry name" value="FK506-BINDING PROTEIN 4-LIKE ISOFORM X1"/>
    <property type="match status" value="1"/>
</dbReference>
<reference evidence="3 4" key="1">
    <citation type="submission" date="2023-03" db="EMBL/GenBank/DDBJ databases">
        <title>WGS of Gossypium arboreum.</title>
        <authorList>
            <person name="Yu D."/>
        </authorList>
    </citation>
    <scope>NUCLEOTIDE SEQUENCE [LARGE SCALE GENOMIC DNA]</scope>
    <source>
        <tissue evidence="3">Leaf</tissue>
    </source>
</reference>
<dbReference type="PANTHER" id="PTHR48258">
    <property type="entry name" value="DUF4218 DOMAIN-CONTAINING PROTEIN-RELATED"/>
    <property type="match status" value="1"/>
</dbReference>
<dbReference type="Pfam" id="PF02992">
    <property type="entry name" value="Transposase_21"/>
    <property type="match status" value="1"/>
</dbReference>
<protein>
    <recommendedName>
        <fullName evidence="2">DUF4218 domain-containing protein</fullName>
    </recommendedName>
</protein>
<evidence type="ECO:0000313" key="3">
    <source>
        <dbReference type="EMBL" id="KAK5825082.1"/>
    </source>
</evidence>
<proteinExistence type="predicted"/>
<dbReference type="Pfam" id="PF13960">
    <property type="entry name" value="DUF4218"/>
    <property type="match status" value="1"/>
</dbReference>
<evidence type="ECO:0000256" key="1">
    <source>
        <dbReference type="SAM" id="Phobius"/>
    </source>
</evidence>
<dbReference type="Proteomes" id="UP001358586">
    <property type="component" value="Chromosome 6"/>
</dbReference>
<dbReference type="InterPro" id="IPR004242">
    <property type="entry name" value="Transposase_21"/>
</dbReference>
<name>A0ABR0PKW7_GOSAR</name>
<gene>
    <name evidence="3" type="ORF">PVK06_019884</name>
</gene>
<keyword evidence="4" id="KW-1185">Reference proteome</keyword>
<dbReference type="EMBL" id="JARKNE010000006">
    <property type="protein sequence ID" value="KAK5825082.1"/>
    <property type="molecule type" value="Genomic_DNA"/>
</dbReference>
<evidence type="ECO:0000259" key="2">
    <source>
        <dbReference type="Pfam" id="PF13960"/>
    </source>
</evidence>
<keyword evidence="1" id="KW-0812">Transmembrane</keyword>
<organism evidence="3 4">
    <name type="scientific">Gossypium arboreum</name>
    <name type="common">Tree cotton</name>
    <name type="synonym">Gossypium nanking</name>
    <dbReference type="NCBI Taxonomy" id="29729"/>
    <lineage>
        <taxon>Eukaryota</taxon>
        <taxon>Viridiplantae</taxon>
        <taxon>Streptophyta</taxon>
        <taxon>Embryophyta</taxon>
        <taxon>Tracheophyta</taxon>
        <taxon>Spermatophyta</taxon>
        <taxon>Magnoliopsida</taxon>
        <taxon>eudicotyledons</taxon>
        <taxon>Gunneridae</taxon>
        <taxon>Pentapetalae</taxon>
        <taxon>rosids</taxon>
        <taxon>malvids</taxon>
        <taxon>Malvales</taxon>
        <taxon>Malvaceae</taxon>
        <taxon>Malvoideae</taxon>
        <taxon>Gossypium</taxon>
    </lineage>
</organism>
<keyword evidence="1" id="KW-0472">Membrane</keyword>